<dbReference type="Proteomes" id="UP001341245">
    <property type="component" value="Unassembled WGS sequence"/>
</dbReference>
<evidence type="ECO:0000259" key="7">
    <source>
        <dbReference type="Pfam" id="PF13191"/>
    </source>
</evidence>
<dbReference type="InterPro" id="IPR041664">
    <property type="entry name" value="AAA_16"/>
</dbReference>
<evidence type="ECO:0000256" key="5">
    <source>
        <dbReference type="ARBA" id="ARBA00023242"/>
    </source>
</evidence>
<feature type="domain" description="Orc1-like AAA ATPase" evidence="7">
    <location>
        <begin position="305"/>
        <end position="464"/>
    </location>
</feature>
<feature type="compositionally biased region" description="Basic and acidic residues" evidence="6">
    <location>
        <begin position="156"/>
        <end position="175"/>
    </location>
</feature>
<keyword evidence="4" id="KW-0238">DNA-binding</keyword>
<dbReference type="Pfam" id="PF13191">
    <property type="entry name" value="AAA_16"/>
    <property type="match status" value="1"/>
</dbReference>
<reference evidence="9 10" key="1">
    <citation type="submission" date="2023-11" db="EMBL/GenBank/DDBJ databases">
        <title>Draft genome sequence and annotation of the polyextremotolerant black yeast-like fungus Aureobasidium pullulans NRRL 62042.</title>
        <authorList>
            <person name="Dielentheis-Frenken M.R.E."/>
            <person name="Wibberg D."/>
            <person name="Blank L.M."/>
            <person name="Tiso T."/>
        </authorList>
    </citation>
    <scope>NUCLEOTIDE SEQUENCE [LARGE SCALE GENOMIC DNA]</scope>
    <source>
        <strain evidence="9 10">NRRL 62042</strain>
    </source>
</reference>
<evidence type="ECO:0000256" key="6">
    <source>
        <dbReference type="SAM" id="MobiDB-lite"/>
    </source>
</evidence>
<accession>A0ABR0TKC7</accession>
<feature type="compositionally biased region" description="Polar residues" evidence="6">
    <location>
        <begin position="56"/>
        <end position="66"/>
    </location>
</feature>
<dbReference type="Pfam" id="PF14629">
    <property type="entry name" value="ORC4_C"/>
    <property type="match status" value="1"/>
</dbReference>
<evidence type="ECO:0000259" key="8">
    <source>
        <dbReference type="Pfam" id="PF14629"/>
    </source>
</evidence>
<dbReference type="PANTHER" id="PTHR12087">
    <property type="entry name" value="ORIGIN RECOGNITION COMPLEX SUBUNIT 4"/>
    <property type="match status" value="1"/>
</dbReference>
<comment type="similarity">
    <text evidence="2">Belongs to the ORC4 family.</text>
</comment>
<evidence type="ECO:0008006" key="11">
    <source>
        <dbReference type="Google" id="ProtNLM"/>
    </source>
</evidence>
<comment type="caution">
    <text evidence="9">The sequence shown here is derived from an EMBL/GenBank/DDBJ whole genome shotgun (WGS) entry which is preliminary data.</text>
</comment>
<dbReference type="Gene3D" id="3.40.50.300">
    <property type="entry name" value="P-loop containing nucleotide triphosphate hydrolases"/>
    <property type="match status" value="1"/>
</dbReference>
<keyword evidence="3" id="KW-0235">DNA replication</keyword>
<evidence type="ECO:0000313" key="10">
    <source>
        <dbReference type="Proteomes" id="UP001341245"/>
    </source>
</evidence>
<feature type="domain" description="Origin recognition complex subunit 4 C-terminal" evidence="8">
    <location>
        <begin position="504"/>
        <end position="669"/>
    </location>
</feature>
<comment type="subcellular location">
    <subcellularLocation>
        <location evidence="1">Nucleus</location>
    </subcellularLocation>
</comment>
<protein>
    <recommendedName>
        <fullName evidence="11">Origin recognition complex subunit 4</fullName>
    </recommendedName>
</protein>
<evidence type="ECO:0000256" key="2">
    <source>
        <dbReference type="ARBA" id="ARBA00005334"/>
    </source>
</evidence>
<dbReference type="PANTHER" id="PTHR12087:SF0">
    <property type="entry name" value="ORIGIN RECOGNITION COMPLEX SUBUNIT 4"/>
    <property type="match status" value="1"/>
</dbReference>
<keyword evidence="10" id="KW-1185">Reference proteome</keyword>
<dbReference type="SUPFAM" id="SSF52540">
    <property type="entry name" value="P-loop containing nucleoside triphosphate hydrolases"/>
    <property type="match status" value="1"/>
</dbReference>
<name>A0ABR0TKC7_AURPU</name>
<feature type="compositionally biased region" description="Polar residues" evidence="6">
    <location>
        <begin position="97"/>
        <end position="114"/>
    </location>
</feature>
<feature type="compositionally biased region" description="Basic and acidic residues" evidence="6">
    <location>
        <begin position="39"/>
        <end position="50"/>
    </location>
</feature>
<keyword evidence="5" id="KW-0539">Nucleus</keyword>
<evidence type="ECO:0000256" key="3">
    <source>
        <dbReference type="ARBA" id="ARBA00022705"/>
    </source>
</evidence>
<sequence>MESPRSPKRRKLETIPESPQRTTATATAPPPPPATTKTPRRDQHEIRDTIRVASVATPSSLNLTPSKPTPRPAPTSATKSNSKIGGLMARLNAKIAESQSPQKSPVKNGSNGTPTAPMPELQQLEKSAKVKTLSQKLRESFEQEQLERAAKRKPKRTLEDQMRDNQDTSAREVQGERTTASPVKVQPPPTTEKRKPGRPRKHPIVEIDTTEDDGPVSPSKLASARKPLHRAMSPMLLDTNGTRQPQFTPRKPISSPLKPRPKAMIDLDVKPTQTNASANLCISCSDLQAIQTVILDQLQERTHTPFVGLSSEYDKIASVVDQTIVAGESNSMLIIGARGTGKSAILDSILDAQHSTNPDLFHVVRLNGFMHTDDKIALRDIWRQLGKEADAEDEFAAHNAADTLTTLLALLSHPEELGRSADQVTKSVIFVLDEFDLFTTHPRQTLLYNLFDIAQSRKAPIAVIGTTTRFDVVEQLEKRVKSRFSHRYVHLSAAANLSAFREMCQNALTPFNNAQGISEEGRKVWAEIVNDLFTTETFNTHLRGLYYLNKSVRAFHTSMLVAMSTLPTSSSASSAVQAEDLLNHLNDTTSLTLLTPPDSKLAALASLSTLQLALLISAARLTIIHDTDLVTFPLAHAEYVSLATKAKIAASASGQVAIGGGIGRVWSKESDYIDVVAQMVEAGLNKSAEWFRALYHGKLRESSLTSDEAGHRPLYCVCCTGRRSEIALTSQSTFYNTYPSTDAELFCR</sequence>
<dbReference type="EMBL" id="JASGXD010000007">
    <property type="protein sequence ID" value="KAK6004326.1"/>
    <property type="molecule type" value="Genomic_DNA"/>
</dbReference>
<feature type="compositionally biased region" description="Basic and acidic residues" evidence="6">
    <location>
        <begin position="136"/>
        <end position="149"/>
    </location>
</feature>
<proteinExistence type="inferred from homology"/>
<evidence type="ECO:0000256" key="1">
    <source>
        <dbReference type="ARBA" id="ARBA00004123"/>
    </source>
</evidence>
<gene>
    <name evidence="9" type="ORF">QM012_008188</name>
</gene>
<evidence type="ECO:0000313" key="9">
    <source>
        <dbReference type="EMBL" id="KAK6004326.1"/>
    </source>
</evidence>
<feature type="compositionally biased region" description="Basic residues" evidence="6">
    <location>
        <begin position="1"/>
        <end position="11"/>
    </location>
</feature>
<feature type="region of interest" description="Disordered" evidence="6">
    <location>
        <begin position="1"/>
        <end position="221"/>
    </location>
</feature>
<evidence type="ECO:0000256" key="4">
    <source>
        <dbReference type="ARBA" id="ARBA00023125"/>
    </source>
</evidence>
<dbReference type="InterPro" id="IPR032705">
    <property type="entry name" value="ORC4_C"/>
</dbReference>
<dbReference type="InterPro" id="IPR027417">
    <property type="entry name" value="P-loop_NTPase"/>
</dbReference>
<dbReference type="InterPro" id="IPR016527">
    <property type="entry name" value="ORC4"/>
</dbReference>
<feature type="region of interest" description="Disordered" evidence="6">
    <location>
        <begin position="236"/>
        <end position="260"/>
    </location>
</feature>
<organism evidence="9 10">
    <name type="scientific">Aureobasidium pullulans</name>
    <name type="common">Black yeast</name>
    <name type="synonym">Pullularia pullulans</name>
    <dbReference type="NCBI Taxonomy" id="5580"/>
    <lineage>
        <taxon>Eukaryota</taxon>
        <taxon>Fungi</taxon>
        <taxon>Dikarya</taxon>
        <taxon>Ascomycota</taxon>
        <taxon>Pezizomycotina</taxon>
        <taxon>Dothideomycetes</taxon>
        <taxon>Dothideomycetidae</taxon>
        <taxon>Dothideales</taxon>
        <taxon>Saccotheciaceae</taxon>
        <taxon>Aureobasidium</taxon>
    </lineage>
</organism>